<keyword evidence="4" id="KW-1185">Reference proteome</keyword>
<organism evidence="2 3">
    <name type="scientific">Nocardiopsis alba</name>
    <dbReference type="NCBI Taxonomy" id="53437"/>
    <lineage>
        <taxon>Bacteria</taxon>
        <taxon>Bacillati</taxon>
        <taxon>Actinomycetota</taxon>
        <taxon>Actinomycetes</taxon>
        <taxon>Streptosporangiales</taxon>
        <taxon>Nocardiopsidaceae</taxon>
        <taxon>Nocardiopsis</taxon>
    </lineage>
</organism>
<dbReference type="Proteomes" id="UP000467124">
    <property type="component" value="Unassembled WGS sequence"/>
</dbReference>
<dbReference type="EMBL" id="WWHY01000001">
    <property type="protein sequence ID" value="MYR34991.1"/>
    <property type="molecule type" value="Genomic_DNA"/>
</dbReference>
<protein>
    <submittedName>
        <fullName evidence="2">Uncharacterized protein</fullName>
    </submittedName>
</protein>
<comment type="caution">
    <text evidence="2">The sequence shown here is derived from an EMBL/GenBank/DDBJ whole genome shotgun (WGS) entry which is preliminary data.</text>
</comment>
<sequence length="73" mass="8155">MWSSTDTDGKIREGLIFLLSQGIIDDFQVRAGDDFPFRIQVPAGVVPMNEKQVRHFMLGAVAAHFGPIARARR</sequence>
<dbReference type="Proteomes" id="UP001585053">
    <property type="component" value="Unassembled WGS sequence"/>
</dbReference>
<dbReference type="OMA" id="DEEFPFR"/>
<evidence type="ECO:0000313" key="2">
    <source>
        <dbReference type="EMBL" id="MYR34991.1"/>
    </source>
</evidence>
<evidence type="ECO:0000313" key="4">
    <source>
        <dbReference type="Proteomes" id="UP001585053"/>
    </source>
</evidence>
<evidence type="ECO:0000313" key="3">
    <source>
        <dbReference type="Proteomes" id="UP000467124"/>
    </source>
</evidence>
<dbReference type="RefSeq" id="WP_014913341.1">
    <property type="nucleotide sequence ID" value="NZ_BAZE01000014.1"/>
</dbReference>
<dbReference type="GeneID" id="91393773"/>
<reference evidence="2 3" key="1">
    <citation type="journal article" date="2019" name="Nat. Commun.">
        <title>The antimicrobial potential of Streptomyces from insect microbiomes.</title>
        <authorList>
            <person name="Chevrette M.G."/>
            <person name="Carlson C.M."/>
            <person name="Ortega H.E."/>
            <person name="Thomas C."/>
            <person name="Ananiev G.E."/>
            <person name="Barns K.J."/>
            <person name="Book A.J."/>
            <person name="Cagnazzo J."/>
            <person name="Carlos C."/>
            <person name="Flanigan W."/>
            <person name="Grubbs K.J."/>
            <person name="Horn H.A."/>
            <person name="Hoffmann F.M."/>
            <person name="Klassen J.L."/>
            <person name="Knack J.J."/>
            <person name="Lewin G.R."/>
            <person name="McDonald B.R."/>
            <person name="Muller L."/>
            <person name="Melo W.G.P."/>
            <person name="Pinto-Tomas A.A."/>
            <person name="Schmitz A."/>
            <person name="Wendt-Pienkowski E."/>
            <person name="Wildman S."/>
            <person name="Zhao M."/>
            <person name="Zhang F."/>
            <person name="Bugni T.S."/>
            <person name="Andes D.R."/>
            <person name="Pupo M.T."/>
            <person name="Currie C.R."/>
        </authorList>
    </citation>
    <scope>NUCLEOTIDE SEQUENCE [LARGE SCALE GENOMIC DNA]</scope>
    <source>
        <strain evidence="2 3">SID5840</strain>
    </source>
</reference>
<name>A0A7K2IYE4_9ACTN</name>
<reference evidence="1 4" key="2">
    <citation type="submission" date="2024-01" db="EMBL/GenBank/DDBJ databases">
        <title>Genome mining of biosynthetic gene clusters to explore secondary metabolites of Streptomyces sp.</title>
        <authorList>
            <person name="Baig A."/>
            <person name="Ajitkumar Shintre N."/>
            <person name="Kumar H."/>
            <person name="Anbarasu A."/>
            <person name="Ramaiah S."/>
        </authorList>
    </citation>
    <scope>NUCLEOTIDE SEQUENCE [LARGE SCALE GENOMIC DNA]</scope>
    <source>
        <strain evidence="1 4">A01</strain>
    </source>
</reference>
<gene>
    <name evidence="2" type="ORF">GTW20_22700</name>
    <name evidence="1" type="ORF">VSQ78_01725</name>
</gene>
<proteinExistence type="predicted"/>
<accession>A0A7K2IYE4</accession>
<dbReference type="AlphaFoldDB" id="A0A7K2IYE4"/>
<evidence type="ECO:0000313" key="1">
    <source>
        <dbReference type="EMBL" id="MFB8766403.1"/>
    </source>
</evidence>
<dbReference type="EMBL" id="JAYMRS010000001">
    <property type="protein sequence ID" value="MFB8766403.1"/>
    <property type="molecule type" value="Genomic_DNA"/>
</dbReference>